<accession>A0A319FAT4</accession>
<dbReference type="Proteomes" id="UP000248423">
    <property type="component" value="Unassembled WGS sequence"/>
</dbReference>
<evidence type="ECO:0000313" key="2">
    <source>
        <dbReference type="Proteomes" id="UP000248423"/>
    </source>
</evidence>
<dbReference type="EMBL" id="KZ826384">
    <property type="protein sequence ID" value="PYI03143.1"/>
    <property type="molecule type" value="Genomic_DNA"/>
</dbReference>
<dbReference type="AlphaFoldDB" id="A0A319FAT4"/>
<keyword evidence="2" id="KW-1185">Reference proteome</keyword>
<evidence type="ECO:0000313" key="1">
    <source>
        <dbReference type="EMBL" id="PYI03143.1"/>
    </source>
</evidence>
<name>A0A319FAT4_ASPSB</name>
<organism evidence="1 2">
    <name type="scientific">Aspergillus sclerotiicarbonarius (strain CBS 121057 / IBT 28362)</name>
    <dbReference type="NCBI Taxonomy" id="1448318"/>
    <lineage>
        <taxon>Eukaryota</taxon>
        <taxon>Fungi</taxon>
        <taxon>Dikarya</taxon>
        <taxon>Ascomycota</taxon>
        <taxon>Pezizomycotina</taxon>
        <taxon>Eurotiomycetes</taxon>
        <taxon>Eurotiomycetidae</taxon>
        <taxon>Eurotiales</taxon>
        <taxon>Aspergillaceae</taxon>
        <taxon>Aspergillus</taxon>
        <taxon>Aspergillus subgen. Circumdati</taxon>
    </lineage>
</organism>
<sequence>MALPVVCLISFFYKMAKDRLRFYCLKQQGCQCFPGIRMYCCQGGSASSSGVPVWVRLAK</sequence>
<dbReference type="VEuPathDB" id="FungiDB:BO78DRAFT_206392"/>
<gene>
    <name evidence="1" type="ORF">BO78DRAFT_206392</name>
</gene>
<proteinExistence type="predicted"/>
<reference evidence="1 2" key="1">
    <citation type="submission" date="2018-02" db="EMBL/GenBank/DDBJ databases">
        <title>The genomes of Aspergillus section Nigri reveals drivers in fungal speciation.</title>
        <authorList>
            <consortium name="DOE Joint Genome Institute"/>
            <person name="Vesth T.C."/>
            <person name="Nybo J."/>
            <person name="Theobald S."/>
            <person name="Brandl J."/>
            <person name="Frisvad J.C."/>
            <person name="Nielsen K.F."/>
            <person name="Lyhne E.K."/>
            <person name="Kogle M.E."/>
            <person name="Kuo A."/>
            <person name="Riley R."/>
            <person name="Clum A."/>
            <person name="Nolan M."/>
            <person name="Lipzen A."/>
            <person name="Salamov A."/>
            <person name="Henrissat B."/>
            <person name="Wiebenga A."/>
            <person name="De vries R.P."/>
            <person name="Grigoriev I.V."/>
            <person name="Mortensen U.H."/>
            <person name="Andersen M.R."/>
            <person name="Baker S.E."/>
        </authorList>
    </citation>
    <scope>NUCLEOTIDE SEQUENCE [LARGE SCALE GENOMIC DNA]</scope>
    <source>
        <strain evidence="1 2">CBS 121057</strain>
    </source>
</reference>
<protein>
    <submittedName>
        <fullName evidence="1">Uncharacterized protein</fullName>
    </submittedName>
</protein>